<dbReference type="InterPro" id="IPR003593">
    <property type="entry name" value="AAA+_ATPase"/>
</dbReference>
<evidence type="ECO:0000256" key="4">
    <source>
        <dbReference type="ARBA" id="ARBA00020580"/>
    </source>
</evidence>
<evidence type="ECO:0000256" key="12">
    <source>
        <dbReference type="ARBA" id="ARBA00022967"/>
    </source>
</evidence>
<dbReference type="OrthoDB" id="9803053at2"/>
<dbReference type="Gene3D" id="3.40.50.12240">
    <property type="match status" value="1"/>
</dbReference>
<dbReference type="InterPro" id="IPR027417">
    <property type="entry name" value="P-loop_NTPase"/>
</dbReference>
<protein>
    <recommendedName>
        <fullName evidence="4">Flagellum-specific ATP synthase</fullName>
        <ecNumber evidence="3">7.1.2.2</ecNumber>
    </recommendedName>
</protein>
<keyword evidence="8" id="KW-0375">Hydrogen ion transport</keyword>
<sequence>MSLFDPARLREALAETEPLVVQGRIVRAAGLVLEAALPGATMGAQCDILAAGGKVVPAEVVGFDGSTALLMPFAEAAGIGEGSAVIPRRDSSDLPVGPALLGRVVDPSMRPLDGGPAPLLTSRVPLQAAPPPAMSRRRISAPLPLGIRALDTFLTLGEGQRLGILAGAGVGKSVLLGMLSRSAEVDVVVVGLVGERGREVREFVERDLGPEGRARSVVVVATSDEPPLIRIRAAMAATAVAEHFRARGKRVLLLMDSLTRVAMAQREVGLAAGEPPTSKGYPPSVFAMMPRLLERAGNDAGEGSITAIYTVLAEGDDLTDPVVDTAKSILDGHVVLSRKLAGAGHFPAIDLLASVSRVMTEVASPRHLELATAARQLLSAHREAADLIEVGVYAQGTNPKVDRAIRVMPALEGFLRQAPDERTGLGESLTKLAGLLSTPGEPRHA</sequence>
<keyword evidence="7" id="KW-0547">Nucleotide-binding</keyword>
<evidence type="ECO:0000256" key="14">
    <source>
        <dbReference type="ARBA" id="ARBA00023225"/>
    </source>
</evidence>
<evidence type="ECO:0000256" key="9">
    <source>
        <dbReference type="ARBA" id="ARBA00022795"/>
    </source>
</evidence>
<feature type="domain" description="AAA+ ATPase" evidence="17">
    <location>
        <begin position="158"/>
        <end position="340"/>
    </location>
</feature>
<dbReference type="SMART" id="SM00382">
    <property type="entry name" value="AAA"/>
    <property type="match status" value="1"/>
</dbReference>
<dbReference type="PANTHER" id="PTHR15184:SF81">
    <property type="entry name" value="FLAGELLUM-SPECIFIC ATP SYNTHASE"/>
    <property type="match status" value="1"/>
</dbReference>
<evidence type="ECO:0000256" key="2">
    <source>
        <dbReference type="ARBA" id="ARBA00008936"/>
    </source>
</evidence>
<evidence type="ECO:0000256" key="8">
    <source>
        <dbReference type="ARBA" id="ARBA00022781"/>
    </source>
</evidence>
<dbReference type="Pfam" id="PF02874">
    <property type="entry name" value="ATP-synt_ab_N"/>
    <property type="match status" value="1"/>
</dbReference>
<dbReference type="STRING" id="1391653.AKJ08_3412"/>
<dbReference type="InterPro" id="IPR040627">
    <property type="entry name" value="T3SS_ATPase_C"/>
</dbReference>
<organism evidence="18 19">
    <name type="scientific">Vulgatibacter incomptus</name>
    <dbReference type="NCBI Taxonomy" id="1391653"/>
    <lineage>
        <taxon>Bacteria</taxon>
        <taxon>Pseudomonadati</taxon>
        <taxon>Myxococcota</taxon>
        <taxon>Myxococcia</taxon>
        <taxon>Myxococcales</taxon>
        <taxon>Cystobacterineae</taxon>
        <taxon>Vulgatibacteraceae</taxon>
        <taxon>Vulgatibacter</taxon>
    </lineage>
</organism>
<evidence type="ECO:0000256" key="10">
    <source>
        <dbReference type="ARBA" id="ARBA00022840"/>
    </source>
</evidence>
<dbReference type="EMBL" id="CP012332">
    <property type="protein sequence ID" value="AKU93025.1"/>
    <property type="molecule type" value="Genomic_DNA"/>
</dbReference>
<dbReference type="CDD" id="cd18117">
    <property type="entry name" value="ATP-synt_flagellum-secretory_path_III_N"/>
    <property type="match status" value="1"/>
</dbReference>
<dbReference type="CDD" id="cd01136">
    <property type="entry name" value="ATPase_flagellum-secretory_path_III"/>
    <property type="match status" value="1"/>
</dbReference>
<dbReference type="GO" id="GO:0030254">
    <property type="term" value="P:protein secretion by the type III secretion system"/>
    <property type="evidence" value="ECO:0007669"/>
    <property type="project" value="InterPro"/>
</dbReference>
<keyword evidence="15" id="KW-0066">ATP synthesis</keyword>
<dbReference type="GO" id="GO:0016887">
    <property type="term" value="F:ATP hydrolysis activity"/>
    <property type="evidence" value="ECO:0007669"/>
    <property type="project" value="InterPro"/>
</dbReference>
<dbReference type="AlphaFoldDB" id="A0A0K1PHM9"/>
<evidence type="ECO:0000256" key="15">
    <source>
        <dbReference type="ARBA" id="ARBA00023310"/>
    </source>
</evidence>
<proteinExistence type="inferred from homology"/>
<dbReference type="GO" id="GO:0030257">
    <property type="term" value="C:type III protein secretion system complex"/>
    <property type="evidence" value="ECO:0007669"/>
    <property type="project" value="InterPro"/>
</dbReference>
<feature type="region of interest" description="Disordered" evidence="16">
    <location>
        <begin position="116"/>
        <end position="135"/>
    </location>
</feature>
<dbReference type="Pfam" id="PF00006">
    <property type="entry name" value="ATP-synt_ab"/>
    <property type="match status" value="1"/>
</dbReference>
<evidence type="ECO:0000313" key="18">
    <source>
        <dbReference type="EMBL" id="AKU93025.1"/>
    </source>
</evidence>
<dbReference type="KEGG" id="vin:AKJ08_3412"/>
<dbReference type="InterPro" id="IPR005714">
    <property type="entry name" value="ATPase_T3SS_FliI/YscN"/>
</dbReference>
<dbReference type="Pfam" id="PF18269">
    <property type="entry name" value="T3SS_ATPase_C"/>
    <property type="match status" value="1"/>
</dbReference>
<accession>A0A0K1PHM9</accession>
<keyword evidence="11" id="KW-0653">Protein transport</keyword>
<dbReference type="GO" id="GO:0044781">
    <property type="term" value="P:bacterial-type flagellum organization"/>
    <property type="evidence" value="ECO:0007669"/>
    <property type="project" value="UniProtKB-KW"/>
</dbReference>
<evidence type="ECO:0000256" key="13">
    <source>
        <dbReference type="ARBA" id="ARBA00023065"/>
    </source>
</evidence>
<evidence type="ECO:0000256" key="6">
    <source>
        <dbReference type="ARBA" id="ARBA00022490"/>
    </source>
</evidence>
<comment type="subcellular location">
    <subcellularLocation>
        <location evidence="1">Cytoplasm</location>
    </subcellularLocation>
</comment>
<keyword evidence="12" id="KW-1278">Translocase</keyword>
<dbReference type="SUPFAM" id="SSF52540">
    <property type="entry name" value="P-loop containing nucleoside triphosphate hydrolases"/>
    <property type="match status" value="1"/>
</dbReference>
<dbReference type="InterPro" id="IPR000194">
    <property type="entry name" value="ATPase_F1/V1/A1_a/bsu_nucl-bd"/>
</dbReference>
<keyword evidence="14" id="KW-1006">Bacterial flagellum protein export</keyword>
<dbReference type="NCBIfam" id="TIGR01026">
    <property type="entry name" value="fliI_yscN"/>
    <property type="match status" value="1"/>
</dbReference>
<evidence type="ECO:0000256" key="1">
    <source>
        <dbReference type="ARBA" id="ARBA00004496"/>
    </source>
</evidence>
<dbReference type="InterPro" id="IPR004100">
    <property type="entry name" value="ATPase_F1/V1/A1_a/bsu_N"/>
</dbReference>
<dbReference type="GO" id="GO:0005524">
    <property type="term" value="F:ATP binding"/>
    <property type="evidence" value="ECO:0007669"/>
    <property type="project" value="UniProtKB-KW"/>
</dbReference>
<comment type="similarity">
    <text evidence="2">Belongs to the ATPase alpha/beta chains family.</text>
</comment>
<evidence type="ECO:0000256" key="7">
    <source>
        <dbReference type="ARBA" id="ARBA00022741"/>
    </source>
</evidence>
<dbReference type="GO" id="GO:0005737">
    <property type="term" value="C:cytoplasm"/>
    <property type="evidence" value="ECO:0007669"/>
    <property type="project" value="UniProtKB-SubCell"/>
</dbReference>
<evidence type="ECO:0000313" key="19">
    <source>
        <dbReference type="Proteomes" id="UP000055590"/>
    </source>
</evidence>
<dbReference type="InterPro" id="IPR050053">
    <property type="entry name" value="ATPase_alpha/beta_chains"/>
</dbReference>
<dbReference type="PANTHER" id="PTHR15184">
    <property type="entry name" value="ATP SYNTHASE"/>
    <property type="match status" value="1"/>
</dbReference>
<dbReference type="Proteomes" id="UP000055590">
    <property type="component" value="Chromosome"/>
</dbReference>
<keyword evidence="5" id="KW-0813">Transport</keyword>
<evidence type="ECO:0000256" key="3">
    <source>
        <dbReference type="ARBA" id="ARBA00012473"/>
    </source>
</evidence>
<evidence type="ECO:0000256" key="16">
    <source>
        <dbReference type="SAM" id="MobiDB-lite"/>
    </source>
</evidence>
<reference evidence="18 19" key="1">
    <citation type="submission" date="2015-08" db="EMBL/GenBank/DDBJ databases">
        <authorList>
            <person name="Babu N.S."/>
            <person name="Beckwith C.J."/>
            <person name="Beseler K.G."/>
            <person name="Brison A."/>
            <person name="Carone J.V."/>
            <person name="Caskin T.P."/>
            <person name="Diamond M."/>
            <person name="Durham M.E."/>
            <person name="Foxe J.M."/>
            <person name="Go M."/>
            <person name="Henderson B.A."/>
            <person name="Jones I.B."/>
            <person name="McGettigan J.A."/>
            <person name="Micheletti S.J."/>
            <person name="Nasrallah M.E."/>
            <person name="Ortiz D."/>
            <person name="Piller C.R."/>
            <person name="Privatt S.R."/>
            <person name="Schneider S.L."/>
            <person name="Sharp S."/>
            <person name="Smith T.C."/>
            <person name="Stanton J.D."/>
            <person name="Ullery H.E."/>
            <person name="Wilson R.J."/>
            <person name="Serrano M.G."/>
            <person name="Buck G."/>
            <person name="Lee V."/>
            <person name="Wang Y."/>
            <person name="Carvalho R."/>
            <person name="Voegtly L."/>
            <person name="Shi R."/>
            <person name="Duckworth R."/>
            <person name="Johnson A."/>
            <person name="Loviza R."/>
            <person name="Walstead R."/>
            <person name="Shah Z."/>
            <person name="Kiflezghi M."/>
            <person name="Wade K."/>
            <person name="Ball S.L."/>
            <person name="Bradley K.W."/>
            <person name="Asai D.J."/>
            <person name="Bowman C.A."/>
            <person name="Russell D.A."/>
            <person name="Pope W.H."/>
            <person name="Jacobs-Sera D."/>
            <person name="Hendrix R.W."/>
            <person name="Hatfull G.F."/>
        </authorList>
    </citation>
    <scope>NUCLEOTIDE SEQUENCE [LARGE SCALE GENOMIC DNA]</scope>
    <source>
        <strain evidence="18 19">DSM 27710</strain>
    </source>
</reference>
<keyword evidence="10" id="KW-0067">ATP-binding</keyword>
<evidence type="ECO:0000256" key="11">
    <source>
        <dbReference type="ARBA" id="ARBA00022927"/>
    </source>
</evidence>
<keyword evidence="9" id="KW-1005">Bacterial flagellum biogenesis</keyword>
<dbReference type="RefSeq" id="WP_050727106.1">
    <property type="nucleotide sequence ID" value="NZ_CP012332.1"/>
</dbReference>
<evidence type="ECO:0000256" key="5">
    <source>
        <dbReference type="ARBA" id="ARBA00022448"/>
    </source>
</evidence>
<dbReference type="GO" id="GO:0046933">
    <property type="term" value="F:proton-transporting ATP synthase activity, rotational mechanism"/>
    <property type="evidence" value="ECO:0007669"/>
    <property type="project" value="TreeGrafter"/>
</dbReference>
<dbReference type="EC" id="7.1.2.2" evidence="3"/>
<keyword evidence="6" id="KW-0963">Cytoplasm</keyword>
<dbReference type="PATRIC" id="fig|1391653.3.peg.3562"/>
<name>A0A0K1PHM9_9BACT</name>
<dbReference type="FunFam" id="3.40.50.12240:FF:000002">
    <property type="entry name" value="Flagellum-specific ATP synthase FliI"/>
    <property type="match status" value="1"/>
</dbReference>
<gene>
    <name evidence="18" type="ORF">AKJ08_3412</name>
</gene>
<evidence type="ECO:0000259" key="17">
    <source>
        <dbReference type="SMART" id="SM00382"/>
    </source>
</evidence>
<keyword evidence="19" id="KW-1185">Reference proteome</keyword>
<keyword evidence="13" id="KW-0406">Ion transport</keyword>